<accession>M1QBJ1</accession>
<feature type="transmembrane region" description="Helical" evidence="2">
    <location>
        <begin position="144"/>
        <end position="164"/>
    </location>
</feature>
<feature type="transmembrane region" description="Helical" evidence="2">
    <location>
        <begin position="430"/>
        <end position="448"/>
    </location>
</feature>
<feature type="transmembrane region" description="Helical" evidence="2">
    <location>
        <begin position="663"/>
        <end position="686"/>
    </location>
</feature>
<reference evidence="3" key="1">
    <citation type="journal article" date="2013" name="Syst. Appl. Microbiol.">
        <title>New insights into the archaeal diversity of a hypersaline microbial mat obtained by a metagenomic approach.</title>
        <authorList>
            <person name="Lopez-Lopez A."/>
            <person name="Richter M."/>
            <person name="Pena A."/>
            <person name="Tamames J."/>
            <person name="Rossello-Mora R."/>
        </authorList>
    </citation>
    <scope>NUCLEOTIDE SEQUENCE</scope>
</reference>
<organism evidence="3">
    <name type="scientific">uncultured organism</name>
    <dbReference type="NCBI Taxonomy" id="155900"/>
    <lineage>
        <taxon>unclassified sequences</taxon>
        <taxon>environmental samples</taxon>
    </lineage>
</organism>
<evidence type="ECO:0000313" key="3">
    <source>
        <dbReference type="EMBL" id="AGF93363.1"/>
    </source>
</evidence>
<gene>
    <name evidence="3" type="ORF">FLSS-23_0028</name>
</gene>
<feature type="transmembrane region" description="Helical" evidence="2">
    <location>
        <begin position="351"/>
        <end position="374"/>
    </location>
</feature>
<evidence type="ECO:0000256" key="2">
    <source>
        <dbReference type="SAM" id="Phobius"/>
    </source>
</evidence>
<feature type="transmembrane region" description="Helical" evidence="2">
    <location>
        <begin position="589"/>
        <end position="608"/>
    </location>
</feature>
<keyword evidence="2" id="KW-1133">Transmembrane helix</keyword>
<feature type="transmembrane region" description="Helical" evidence="2">
    <location>
        <begin position="628"/>
        <end position="651"/>
    </location>
</feature>
<keyword evidence="1" id="KW-0175">Coiled coil</keyword>
<feature type="coiled-coil region" evidence="1">
    <location>
        <begin position="30"/>
        <end position="96"/>
    </location>
</feature>
<evidence type="ECO:0008006" key="4">
    <source>
        <dbReference type="Google" id="ProtNLM"/>
    </source>
</evidence>
<dbReference type="EMBL" id="JX684089">
    <property type="protein sequence ID" value="AGF93363.1"/>
    <property type="molecule type" value="Genomic_DNA"/>
</dbReference>
<keyword evidence="2" id="KW-0812">Transmembrane</keyword>
<sequence length="689" mass="77479">MHDNQEQYSGPGGLYCKLAHTFYEYFGYSEEQYKEKKEKEKEKLKDLRKRFQNKKAELKKIKNTHGENTNRWKKAKKEFEKRKKKYNKTKAKVEQEDFYDAVNFLGLDLRVEEVLIFSGVSAVMIFFSLLAITFVSFFQLSNNIFRISLVSTVVLPLASFLLLSHYPEILANRRKVKTLAKIPEAVTFLTISMQLTPSLEKAIDFSAKNSEEPVSSGLRKILWDVYLRKYPSVENSLVNFAQKWGKWNEDFKMALYAVRESVLENSHEGLERSLDRANRIVIKGTKTKVEKFASSLSTPSMVLFALGILLPIIIGAMLPMLSMSSITSLTSSMSSIKEGSMETVNNQKSNTVLIVLLMDIIFPLAAFCYSYHILGKRPGTTKPPSIPSTLTKKKRIILTMTSVTIGVSLVITGIFLLYSMGGDNITRTAYAMPILWGISVPISLVFFVDTRERKKRREEILELEDQLPDALFQLGSQMVQGKSLEKSFENIADSMGETKVGKFFRKVVSKLQVQGKSLEDVFTNEDGILENFPSNKVKGSMKAVFRASQKNPKDAGKNIIEISSYQKDMQNLEQDIKNDLSSTVDTMKATGTIFAPLVMGVTTALYILLSDVIGKINSGGADMISAPIFTLIIGIYLIEILIIINYFTAGINYGSDTIERRYSIALTLPIGLAVFTLCTLFSQSFMGVV</sequence>
<evidence type="ECO:0000256" key="1">
    <source>
        <dbReference type="SAM" id="Coils"/>
    </source>
</evidence>
<feature type="transmembrane region" description="Helical" evidence="2">
    <location>
        <begin position="301"/>
        <end position="321"/>
    </location>
</feature>
<dbReference type="AlphaFoldDB" id="M1QBJ1"/>
<dbReference type="PANTHER" id="PTHR35007:SF2">
    <property type="entry name" value="PILUS ASSEMBLE PROTEIN"/>
    <property type="match status" value="1"/>
</dbReference>
<name>M1QBJ1_9ZZZZ</name>
<protein>
    <recommendedName>
        <fullName evidence="4">Type II secretion system protein GspF domain-containing protein</fullName>
    </recommendedName>
</protein>
<feature type="transmembrane region" description="Helical" evidence="2">
    <location>
        <begin position="395"/>
        <end position="418"/>
    </location>
</feature>
<keyword evidence="2" id="KW-0472">Membrane</keyword>
<dbReference type="PANTHER" id="PTHR35007">
    <property type="entry name" value="INTEGRAL MEMBRANE PROTEIN-RELATED"/>
    <property type="match status" value="1"/>
</dbReference>
<feature type="transmembrane region" description="Helical" evidence="2">
    <location>
        <begin position="114"/>
        <end position="138"/>
    </location>
</feature>
<proteinExistence type="predicted"/>